<dbReference type="Pfam" id="PF03466">
    <property type="entry name" value="LysR_substrate"/>
    <property type="match status" value="1"/>
</dbReference>
<dbReference type="PROSITE" id="PS50931">
    <property type="entry name" value="HTH_LYSR"/>
    <property type="match status" value="1"/>
</dbReference>
<dbReference type="InterPro" id="IPR050389">
    <property type="entry name" value="LysR-type_TF"/>
</dbReference>
<dbReference type="InterPro" id="IPR036390">
    <property type="entry name" value="WH_DNA-bd_sf"/>
</dbReference>
<dbReference type="Pfam" id="PF00126">
    <property type="entry name" value="HTH_1"/>
    <property type="match status" value="1"/>
</dbReference>
<evidence type="ECO:0000313" key="6">
    <source>
        <dbReference type="EMBL" id="MES1929551.1"/>
    </source>
</evidence>
<dbReference type="Proteomes" id="UP001460888">
    <property type="component" value="Unassembled WGS sequence"/>
</dbReference>
<dbReference type="CDD" id="cd08459">
    <property type="entry name" value="PBP2_DntR_NahR_LinR_like"/>
    <property type="match status" value="1"/>
</dbReference>
<sequence>MFDLNLVRTFVALYEAGSVTAAAQRLHVTQPSVSYGLGRLRERLSDPLFVRERDGMQPTALATRLYPALRGSLGGIDQALAQARSFDPARSDMRFRIALTDLGEVTLLPEILSGIRASAPAVEIEVVPLEIETVARDLARARIDVAICSRRLDYPGLQRDVVLEERYVCLARAGHPHVGARLERSTFLDEHHVVVDPASGHGLVEDVLRDQDIRRKISLVVPHFWSLPYVVGRSDLLAIVPLQIATRFADQAALTIHELPFAVPAFEVGLYSHGDGERSPAHHWFRDAVLVAARRAALAD</sequence>
<dbReference type="InterPro" id="IPR005119">
    <property type="entry name" value="LysR_subst-bd"/>
</dbReference>
<keyword evidence="2" id="KW-0805">Transcription regulation</keyword>
<evidence type="ECO:0000256" key="1">
    <source>
        <dbReference type="ARBA" id="ARBA00009437"/>
    </source>
</evidence>
<evidence type="ECO:0000256" key="4">
    <source>
        <dbReference type="ARBA" id="ARBA00023163"/>
    </source>
</evidence>
<dbReference type="EMBL" id="APND01000003">
    <property type="protein sequence ID" value="MES1929551.1"/>
    <property type="molecule type" value="Genomic_DNA"/>
</dbReference>
<dbReference type="InterPro" id="IPR000847">
    <property type="entry name" value="LysR_HTH_N"/>
</dbReference>
<dbReference type="SUPFAM" id="SSF53850">
    <property type="entry name" value="Periplasmic binding protein-like II"/>
    <property type="match status" value="1"/>
</dbReference>
<evidence type="ECO:0000313" key="7">
    <source>
        <dbReference type="Proteomes" id="UP001460888"/>
    </source>
</evidence>
<dbReference type="SUPFAM" id="SSF46785">
    <property type="entry name" value="Winged helix' DNA-binding domain"/>
    <property type="match status" value="1"/>
</dbReference>
<dbReference type="RefSeq" id="WP_353111061.1">
    <property type="nucleotide sequence ID" value="NZ_APND01000003.1"/>
</dbReference>
<protein>
    <submittedName>
        <fullName evidence="6">LysR family transcriptional regulator</fullName>
    </submittedName>
</protein>
<accession>A0ABV2B0Y1</accession>
<comment type="similarity">
    <text evidence="1">Belongs to the LysR transcriptional regulatory family.</text>
</comment>
<organism evidence="6 7">
    <name type="scientific">Salinisphaera dokdonensis CL-ES53</name>
    <dbReference type="NCBI Taxonomy" id="1304272"/>
    <lineage>
        <taxon>Bacteria</taxon>
        <taxon>Pseudomonadati</taxon>
        <taxon>Pseudomonadota</taxon>
        <taxon>Gammaproteobacteria</taxon>
        <taxon>Salinisphaerales</taxon>
        <taxon>Salinisphaeraceae</taxon>
        <taxon>Salinisphaera</taxon>
    </lineage>
</organism>
<dbReference type="PRINTS" id="PR00039">
    <property type="entry name" value="HTHLYSR"/>
</dbReference>
<dbReference type="PANTHER" id="PTHR30118">
    <property type="entry name" value="HTH-TYPE TRANSCRIPTIONAL REGULATOR LEUO-RELATED"/>
    <property type="match status" value="1"/>
</dbReference>
<evidence type="ECO:0000259" key="5">
    <source>
        <dbReference type="PROSITE" id="PS50931"/>
    </source>
</evidence>
<feature type="domain" description="HTH lysR-type" evidence="5">
    <location>
        <begin position="2"/>
        <end position="59"/>
    </location>
</feature>
<keyword evidence="3" id="KW-0238">DNA-binding</keyword>
<keyword evidence="7" id="KW-1185">Reference proteome</keyword>
<evidence type="ECO:0000256" key="3">
    <source>
        <dbReference type="ARBA" id="ARBA00023125"/>
    </source>
</evidence>
<gene>
    <name evidence="6" type="ORF">SADO_09854</name>
</gene>
<dbReference type="InterPro" id="IPR036388">
    <property type="entry name" value="WH-like_DNA-bd_sf"/>
</dbReference>
<keyword evidence="4" id="KW-0804">Transcription</keyword>
<reference evidence="6 7" key="1">
    <citation type="submission" date="2013-03" db="EMBL/GenBank/DDBJ databases">
        <title>Salinisphaera dokdonensis CL-ES53 Genome Sequencing.</title>
        <authorList>
            <person name="Li C."/>
            <person name="Lai Q."/>
            <person name="Shao Z."/>
        </authorList>
    </citation>
    <scope>NUCLEOTIDE SEQUENCE [LARGE SCALE GENOMIC DNA]</scope>
    <source>
        <strain evidence="6 7">CL-ES53</strain>
    </source>
</reference>
<dbReference type="PANTHER" id="PTHR30118:SF15">
    <property type="entry name" value="TRANSCRIPTIONAL REGULATORY PROTEIN"/>
    <property type="match status" value="1"/>
</dbReference>
<dbReference type="Gene3D" id="1.10.10.10">
    <property type="entry name" value="Winged helix-like DNA-binding domain superfamily/Winged helix DNA-binding domain"/>
    <property type="match status" value="1"/>
</dbReference>
<comment type="caution">
    <text evidence="6">The sequence shown here is derived from an EMBL/GenBank/DDBJ whole genome shotgun (WGS) entry which is preliminary data.</text>
</comment>
<dbReference type="Gene3D" id="3.40.190.10">
    <property type="entry name" value="Periplasmic binding protein-like II"/>
    <property type="match status" value="2"/>
</dbReference>
<proteinExistence type="inferred from homology"/>
<name>A0ABV2B0Y1_9GAMM</name>
<evidence type="ECO:0000256" key="2">
    <source>
        <dbReference type="ARBA" id="ARBA00023015"/>
    </source>
</evidence>